<dbReference type="InterPro" id="IPR050327">
    <property type="entry name" value="Proton-linked_MCT"/>
</dbReference>
<feature type="transmembrane region" description="Helical" evidence="5">
    <location>
        <begin position="52"/>
        <end position="73"/>
    </location>
</feature>
<feature type="domain" description="Major facilitator superfamily (MFS) profile" evidence="6">
    <location>
        <begin position="17"/>
        <end position="422"/>
    </location>
</feature>
<dbReference type="STRING" id="1479485.DA73_0232325"/>
<dbReference type="InterPro" id="IPR036259">
    <property type="entry name" value="MFS_trans_sf"/>
</dbReference>
<dbReference type="AlphaFoldDB" id="A0A0C1R9Y3"/>
<dbReference type="Gene3D" id="1.20.1250.20">
    <property type="entry name" value="MFS general substrate transporter like domains"/>
    <property type="match status" value="2"/>
</dbReference>
<dbReference type="CDD" id="cd17355">
    <property type="entry name" value="MFS_YcxA_like"/>
    <property type="match status" value="1"/>
</dbReference>
<reference evidence="8" key="1">
    <citation type="journal article" date="2015" name="Genome Announc.">
        <title>Draft Genome Sequence of Tolypothrix boutellei Strain VB521301.</title>
        <authorList>
            <person name="Chandrababunaidu M.M."/>
            <person name="Singh D."/>
            <person name="Sen D."/>
            <person name="Bhan S."/>
            <person name="Das S."/>
            <person name="Gupta A."/>
            <person name="Adhikary S.P."/>
            <person name="Tripathy S."/>
        </authorList>
    </citation>
    <scope>NUCLEOTIDE SEQUENCE</scope>
    <source>
        <strain evidence="8">VB521301</strain>
    </source>
</reference>
<keyword evidence="3 5" id="KW-1133">Transmembrane helix</keyword>
<evidence type="ECO:0000259" key="6">
    <source>
        <dbReference type="PROSITE" id="PS50850"/>
    </source>
</evidence>
<feature type="transmembrane region" description="Helical" evidence="5">
    <location>
        <begin position="142"/>
        <end position="162"/>
    </location>
</feature>
<evidence type="ECO:0000256" key="5">
    <source>
        <dbReference type="SAM" id="Phobius"/>
    </source>
</evidence>
<dbReference type="OrthoDB" id="182417at2"/>
<dbReference type="PANTHER" id="PTHR11360:SF290">
    <property type="entry name" value="MONOCARBOXYLATE MFS PERMEASE"/>
    <property type="match status" value="1"/>
</dbReference>
<dbReference type="PROSITE" id="PS50850">
    <property type="entry name" value="MFS"/>
    <property type="match status" value="1"/>
</dbReference>
<sequence length="431" mass="46704">MPLPSYFVRRSLHYGWIVAGLTFLSLLIAAGIRATPSVFMVPLEQEFGWSRATISFAISMNLILYGLIGPFAATVYGQLGIRRTMVFALAFLGVGVSLTTLMSQPWQLVLLWGVIVGCGTGVIALVLGAIVANRWFVERRGLVVGILTASTATGQLVFLPLLASIVERFGWRNAALTIAGVTFLIIPSIALFMRDRPSQIGLQPFGDTNETPLEVQESQQSQGNPITTTLNALTMGMRERDFWLLAGSFFVCGASTNGLIGTHLIPACIDYGIPEVKAAGLLAVMGMFDFVGTTASGWLSDRWNNRYLLCWYYGLRGLSLIFLPFSFASFHGLSIFAIFYGLDWIATVPPTIRLTTQVFGKEKAGVMFGWIVAAHQIGAATATLTAGTMRTVLGTYMQAFILSGLLCILAALFVLRIGQNPITGKRQTAST</sequence>
<dbReference type="GO" id="GO:0022857">
    <property type="term" value="F:transmembrane transporter activity"/>
    <property type="evidence" value="ECO:0007669"/>
    <property type="project" value="InterPro"/>
</dbReference>
<reference evidence="7" key="2">
    <citation type="submission" date="2019-11" db="EMBL/GenBank/DDBJ databases">
        <title>Improved Assembly of Tolypothrix boutellei genome.</title>
        <authorList>
            <person name="Sarangi A.N."/>
            <person name="Mukherjee M."/>
            <person name="Ghosh S."/>
            <person name="Singh D."/>
            <person name="Das A."/>
            <person name="Kant S."/>
            <person name="Prusty A."/>
            <person name="Tripathy S."/>
        </authorList>
    </citation>
    <scope>NUCLEOTIDE SEQUENCE</scope>
    <source>
        <strain evidence="7">VB521301</strain>
    </source>
</reference>
<dbReference type="Pfam" id="PF07690">
    <property type="entry name" value="MFS_1"/>
    <property type="match status" value="1"/>
</dbReference>
<keyword evidence="2 5" id="KW-0812">Transmembrane</keyword>
<feature type="transmembrane region" description="Helical" evidence="5">
    <location>
        <begin position="12"/>
        <end position="32"/>
    </location>
</feature>
<evidence type="ECO:0000256" key="4">
    <source>
        <dbReference type="ARBA" id="ARBA00023136"/>
    </source>
</evidence>
<dbReference type="SUPFAM" id="SSF103473">
    <property type="entry name" value="MFS general substrate transporter"/>
    <property type="match status" value="1"/>
</dbReference>
<evidence type="ECO:0000256" key="2">
    <source>
        <dbReference type="ARBA" id="ARBA00022692"/>
    </source>
</evidence>
<keyword evidence="9" id="KW-1185">Reference proteome</keyword>
<comment type="caution">
    <text evidence="8">The sequence shown here is derived from an EMBL/GenBank/DDBJ whole genome shotgun (WGS) entry which is preliminary data.</text>
</comment>
<dbReference type="EMBL" id="JHEG02000058">
    <property type="protein sequence ID" value="KIE09115.1"/>
    <property type="molecule type" value="Genomic_DNA"/>
</dbReference>
<organism evidence="8">
    <name type="scientific">Tolypothrix bouteillei VB521301</name>
    <dbReference type="NCBI Taxonomy" id="1479485"/>
    <lineage>
        <taxon>Bacteria</taxon>
        <taxon>Bacillati</taxon>
        <taxon>Cyanobacteriota</taxon>
        <taxon>Cyanophyceae</taxon>
        <taxon>Nostocales</taxon>
        <taxon>Tolypothrichaceae</taxon>
        <taxon>Tolypothrix</taxon>
    </lineage>
</organism>
<feature type="transmembrane region" description="Helical" evidence="5">
    <location>
        <begin position="396"/>
        <end position="417"/>
    </location>
</feature>
<feature type="transmembrane region" description="Helical" evidence="5">
    <location>
        <begin position="333"/>
        <end position="352"/>
    </location>
</feature>
<feature type="transmembrane region" description="Helical" evidence="5">
    <location>
        <begin position="174"/>
        <end position="193"/>
    </location>
</feature>
<protein>
    <submittedName>
        <fullName evidence="8">MFS transporter</fullName>
    </submittedName>
</protein>
<dbReference type="GO" id="GO:0005886">
    <property type="term" value="C:plasma membrane"/>
    <property type="evidence" value="ECO:0007669"/>
    <property type="project" value="UniProtKB-SubCell"/>
</dbReference>
<accession>A0A0C1R9Y3</accession>
<feature type="transmembrane region" description="Helical" evidence="5">
    <location>
        <begin position="364"/>
        <end position="384"/>
    </location>
</feature>
<dbReference type="Proteomes" id="UP000029738">
    <property type="component" value="Unassembled WGS sequence"/>
</dbReference>
<dbReference type="RefSeq" id="WP_038088362.1">
    <property type="nucleotide sequence ID" value="NZ_JHEG04000001.1"/>
</dbReference>
<comment type="subcellular location">
    <subcellularLocation>
        <location evidence="1">Cell membrane</location>
        <topology evidence="1">Multi-pass membrane protein</topology>
    </subcellularLocation>
</comment>
<feature type="transmembrane region" description="Helical" evidence="5">
    <location>
        <begin position="278"/>
        <end position="300"/>
    </location>
</feature>
<gene>
    <name evidence="8" type="ORF">DA73_0232325</name>
    <name evidence="7" type="ORF">DA73_0400006630</name>
</gene>
<evidence type="ECO:0000313" key="8">
    <source>
        <dbReference type="EMBL" id="KIE09115.1"/>
    </source>
</evidence>
<keyword evidence="4 5" id="KW-0472">Membrane</keyword>
<evidence type="ECO:0000313" key="9">
    <source>
        <dbReference type="Proteomes" id="UP000029738"/>
    </source>
</evidence>
<dbReference type="InterPro" id="IPR020846">
    <property type="entry name" value="MFS_dom"/>
</dbReference>
<evidence type="ECO:0000256" key="1">
    <source>
        <dbReference type="ARBA" id="ARBA00004651"/>
    </source>
</evidence>
<evidence type="ECO:0000313" key="7">
    <source>
        <dbReference type="EMBL" id="KAF3885174.1"/>
    </source>
</evidence>
<feature type="transmembrane region" description="Helical" evidence="5">
    <location>
        <begin position="307"/>
        <end position="327"/>
    </location>
</feature>
<feature type="transmembrane region" description="Helical" evidence="5">
    <location>
        <begin position="242"/>
        <end position="266"/>
    </location>
</feature>
<dbReference type="InterPro" id="IPR011701">
    <property type="entry name" value="MFS"/>
</dbReference>
<dbReference type="PANTHER" id="PTHR11360">
    <property type="entry name" value="MONOCARBOXYLATE TRANSPORTER"/>
    <property type="match status" value="1"/>
</dbReference>
<name>A0A0C1R9Y3_9CYAN</name>
<feature type="transmembrane region" description="Helical" evidence="5">
    <location>
        <begin position="85"/>
        <end position="103"/>
    </location>
</feature>
<dbReference type="EMBL" id="JHEG04000001">
    <property type="protein sequence ID" value="KAF3885174.1"/>
    <property type="molecule type" value="Genomic_DNA"/>
</dbReference>
<feature type="transmembrane region" description="Helical" evidence="5">
    <location>
        <begin position="109"/>
        <end position="130"/>
    </location>
</feature>
<proteinExistence type="predicted"/>
<evidence type="ECO:0000256" key="3">
    <source>
        <dbReference type="ARBA" id="ARBA00022989"/>
    </source>
</evidence>